<evidence type="ECO:0000256" key="1">
    <source>
        <dbReference type="ARBA" id="ARBA00004141"/>
    </source>
</evidence>
<protein>
    <recommendedName>
        <fullName evidence="10">Elongation of very long chain fatty acids protein</fullName>
        <ecNumber evidence="10">2.3.1.199</ecNumber>
    </recommendedName>
    <alternativeName>
        <fullName evidence="10">Very-long-chain 3-oxoacyl-CoA synthase</fullName>
    </alternativeName>
</protein>
<comment type="caution">
    <text evidence="11">The sequence shown here is derived from an EMBL/GenBank/DDBJ whole genome shotgun (WGS) entry which is preliminary data.</text>
</comment>
<dbReference type="GO" id="GO:0030148">
    <property type="term" value="P:sphingolipid biosynthetic process"/>
    <property type="evidence" value="ECO:0007669"/>
    <property type="project" value="TreeGrafter"/>
</dbReference>
<dbReference type="GO" id="GO:0009922">
    <property type="term" value="F:fatty acid elongase activity"/>
    <property type="evidence" value="ECO:0007669"/>
    <property type="project" value="UniProtKB-EC"/>
</dbReference>
<keyword evidence="6 10" id="KW-1133">Transmembrane helix</keyword>
<evidence type="ECO:0000313" key="12">
    <source>
        <dbReference type="Proteomes" id="UP000499080"/>
    </source>
</evidence>
<dbReference type="GO" id="GO:0034625">
    <property type="term" value="P:fatty acid elongation, monounsaturated fatty acid"/>
    <property type="evidence" value="ECO:0007669"/>
    <property type="project" value="TreeGrafter"/>
</dbReference>
<feature type="non-terminal residue" evidence="11">
    <location>
        <position position="1"/>
    </location>
</feature>
<sequence length="83" mass="9822">VVQVCWVFFFSKFLEFADTVFAVLRKKSSQVSKLHVFHHSIAPSMIWYIVKYGPGVYAFRLIFLVEKTFKHTRKPPMTFLFDS</sequence>
<keyword evidence="2 10" id="KW-0444">Lipid biosynthesis</keyword>
<dbReference type="GO" id="GO:0019367">
    <property type="term" value="P:fatty acid elongation, saturated fatty acid"/>
    <property type="evidence" value="ECO:0007669"/>
    <property type="project" value="TreeGrafter"/>
</dbReference>
<dbReference type="OrthoDB" id="434092at2759"/>
<comment type="catalytic activity">
    <reaction evidence="10">
        <text>a very-long-chain acyl-CoA + malonyl-CoA + H(+) = a very-long-chain 3-oxoacyl-CoA + CO2 + CoA</text>
        <dbReference type="Rhea" id="RHEA:32727"/>
        <dbReference type="ChEBI" id="CHEBI:15378"/>
        <dbReference type="ChEBI" id="CHEBI:16526"/>
        <dbReference type="ChEBI" id="CHEBI:57287"/>
        <dbReference type="ChEBI" id="CHEBI:57384"/>
        <dbReference type="ChEBI" id="CHEBI:90725"/>
        <dbReference type="ChEBI" id="CHEBI:90736"/>
        <dbReference type="EC" id="2.3.1.199"/>
    </reaction>
</comment>
<evidence type="ECO:0000313" key="11">
    <source>
        <dbReference type="EMBL" id="GBO23776.1"/>
    </source>
</evidence>
<comment type="similarity">
    <text evidence="10">Belongs to the ELO family.</text>
</comment>
<evidence type="ECO:0000256" key="7">
    <source>
        <dbReference type="ARBA" id="ARBA00023098"/>
    </source>
</evidence>
<dbReference type="GO" id="GO:0042761">
    <property type="term" value="P:very long-chain fatty acid biosynthetic process"/>
    <property type="evidence" value="ECO:0007669"/>
    <property type="project" value="TreeGrafter"/>
</dbReference>
<evidence type="ECO:0000256" key="6">
    <source>
        <dbReference type="ARBA" id="ARBA00022989"/>
    </source>
</evidence>
<evidence type="ECO:0000256" key="5">
    <source>
        <dbReference type="ARBA" id="ARBA00022832"/>
    </source>
</evidence>
<evidence type="ECO:0000256" key="2">
    <source>
        <dbReference type="ARBA" id="ARBA00022516"/>
    </source>
</evidence>
<keyword evidence="4 10" id="KW-0812">Transmembrane</keyword>
<keyword evidence="9 10" id="KW-0275">Fatty acid biosynthesis</keyword>
<evidence type="ECO:0000256" key="3">
    <source>
        <dbReference type="ARBA" id="ARBA00022679"/>
    </source>
</evidence>
<keyword evidence="5 10" id="KW-0276">Fatty acid metabolism</keyword>
<dbReference type="InterPro" id="IPR002076">
    <property type="entry name" value="ELO_fam"/>
</dbReference>
<organism evidence="11 12">
    <name type="scientific">Araneus ventricosus</name>
    <name type="common">Orbweaver spider</name>
    <name type="synonym">Epeira ventricosa</name>
    <dbReference type="NCBI Taxonomy" id="182803"/>
    <lineage>
        <taxon>Eukaryota</taxon>
        <taxon>Metazoa</taxon>
        <taxon>Ecdysozoa</taxon>
        <taxon>Arthropoda</taxon>
        <taxon>Chelicerata</taxon>
        <taxon>Arachnida</taxon>
        <taxon>Araneae</taxon>
        <taxon>Araneomorphae</taxon>
        <taxon>Entelegynae</taxon>
        <taxon>Araneoidea</taxon>
        <taxon>Araneidae</taxon>
        <taxon>Araneus</taxon>
    </lineage>
</organism>
<dbReference type="PANTHER" id="PTHR11157">
    <property type="entry name" value="FATTY ACID ACYL TRANSFERASE-RELATED"/>
    <property type="match status" value="1"/>
</dbReference>
<comment type="caution">
    <text evidence="10">Lacks conserved residue(s) required for the propagation of feature annotation.</text>
</comment>
<accession>A0A4Y2VHX7</accession>
<dbReference type="EC" id="2.3.1.199" evidence="10"/>
<keyword evidence="8 10" id="KW-0472">Membrane</keyword>
<dbReference type="PANTHER" id="PTHR11157:SF69">
    <property type="entry name" value="ELONGATION OF VERY LONG CHAIN FATTY ACIDS PROTEIN 7"/>
    <property type="match status" value="1"/>
</dbReference>
<evidence type="ECO:0000256" key="10">
    <source>
        <dbReference type="RuleBase" id="RU361115"/>
    </source>
</evidence>
<reference evidence="11 12" key="1">
    <citation type="journal article" date="2019" name="Sci. Rep.">
        <title>Orb-weaving spider Araneus ventricosus genome elucidates the spidroin gene catalogue.</title>
        <authorList>
            <person name="Kono N."/>
            <person name="Nakamura H."/>
            <person name="Ohtoshi R."/>
            <person name="Moran D.A.P."/>
            <person name="Shinohara A."/>
            <person name="Yoshida Y."/>
            <person name="Fujiwara M."/>
            <person name="Mori M."/>
            <person name="Tomita M."/>
            <person name="Arakawa K."/>
        </authorList>
    </citation>
    <scope>NUCLEOTIDE SEQUENCE [LARGE SCALE GENOMIC DNA]</scope>
</reference>
<name>A0A4Y2VHX7_ARAVE</name>
<dbReference type="Pfam" id="PF01151">
    <property type="entry name" value="ELO"/>
    <property type="match status" value="1"/>
</dbReference>
<dbReference type="GO" id="GO:0034626">
    <property type="term" value="P:fatty acid elongation, polyunsaturated fatty acid"/>
    <property type="evidence" value="ECO:0007669"/>
    <property type="project" value="TreeGrafter"/>
</dbReference>
<comment type="subcellular location">
    <subcellularLocation>
        <location evidence="1">Membrane</location>
        <topology evidence="1">Multi-pass membrane protein</topology>
    </subcellularLocation>
</comment>
<evidence type="ECO:0000256" key="4">
    <source>
        <dbReference type="ARBA" id="ARBA00022692"/>
    </source>
</evidence>
<keyword evidence="3 10" id="KW-0808">Transferase</keyword>
<proteinExistence type="inferred from homology"/>
<dbReference type="EMBL" id="BGPR01046811">
    <property type="protein sequence ID" value="GBO23776.1"/>
    <property type="molecule type" value="Genomic_DNA"/>
</dbReference>
<evidence type="ECO:0000256" key="8">
    <source>
        <dbReference type="ARBA" id="ARBA00023136"/>
    </source>
</evidence>
<keyword evidence="7 10" id="KW-0443">Lipid metabolism</keyword>
<dbReference type="GO" id="GO:0005789">
    <property type="term" value="C:endoplasmic reticulum membrane"/>
    <property type="evidence" value="ECO:0007669"/>
    <property type="project" value="TreeGrafter"/>
</dbReference>
<gene>
    <name evidence="11" type="ORF">AVEN_212717_1</name>
</gene>
<dbReference type="Proteomes" id="UP000499080">
    <property type="component" value="Unassembled WGS sequence"/>
</dbReference>
<dbReference type="AlphaFoldDB" id="A0A4Y2VHX7"/>
<keyword evidence="12" id="KW-1185">Reference proteome</keyword>
<feature type="transmembrane region" description="Helical" evidence="10">
    <location>
        <begin position="45"/>
        <end position="65"/>
    </location>
</feature>
<evidence type="ECO:0000256" key="9">
    <source>
        <dbReference type="ARBA" id="ARBA00023160"/>
    </source>
</evidence>